<dbReference type="AlphaFoldDB" id="A0A348WQC0"/>
<dbReference type="InterPro" id="IPR000059">
    <property type="entry name" value="NUDIX_hydrolase_NudL_CS"/>
</dbReference>
<comment type="caution">
    <text evidence="9">The sequence shown here is derived from an EMBL/GenBank/DDBJ whole genome shotgun (WGS) entry which is preliminary data.</text>
</comment>
<accession>A0A348WQC0</accession>
<evidence type="ECO:0000256" key="3">
    <source>
        <dbReference type="ARBA" id="ARBA00006506"/>
    </source>
</evidence>
<keyword evidence="7" id="KW-0464">Manganese</keyword>
<dbReference type="InterPro" id="IPR045121">
    <property type="entry name" value="CoAse"/>
</dbReference>
<dbReference type="GO" id="GO:0009132">
    <property type="term" value="P:nucleoside diphosphate metabolic process"/>
    <property type="evidence" value="ECO:0007669"/>
    <property type="project" value="InterPro"/>
</dbReference>
<dbReference type="GO" id="GO:0030145">
    <property type="term" value="F:manganese ion binding"/>
    <property type="evidence" value="ECO:0007669"/>
    <property type="project" value="InterPro"/>
</dbReference>
<evidence type="ECO:0000256" key="2">
    <source>
        <dbReference type="ARBA" id="ARBA00001946"/>
    </source>
</evidence>
<evidence type="ECO:0000256" key="1">
    <source>
        <dbReference type="ARBA" id="ARBA00001936"/>
    </source>
</evidence>
<dbReference type="PANTHER" id="PTHR12992:SF11">
    <property type="entry name" value="MITOCHONDRIAL COENZYME A DIPHOSPHATASE NUDT8"/>
    <property type="match status" value="1"/>
</dbReference>
<dbReference type="EMBL" id="DMUP01000190">
    <property type="protein sequence ID" value="HAR56732.1"/>
    <property type="molecule type" value="Genomic_DNA"/>
</dbReference>
<dbReference type="PROSITE" id="PS51462">
    <property type="entry name" value="NUDIX"/>
    <property type="match status" value="1"/>
</dbReference>
<comment type="cofactor">
    <cofactor evidence="2">
        <name>Mg(2+)</name>
        <dbReference type="ChEBI" id="CHEBI:18420"/>
    </cofactor>
</comment>
<keyword evidence="6" id="KW-0460">Magnesium</keyword>
<dbReference type="Gene3D" id="3.90.79.10">
    <property type="entry name" value="Nucleoside Triphosphate Pyrophosphohydrolase"/>
    <property type="match status" value="1"/>
</dbReference>
<reference evidence="9 10" key="1">
    <citation type="journal article" date="2018" name="Nat. Biotechnol.">
        <title>A standardized bacterial taxonomy based on genome phylogeny substantially revises the tree of life.</title>
        <authorList>
            <person name="Parks D.H."/>
            <person name="Chuvochina M."/>
            <person name="Waite D.W."/>
            <person name="Rinke C."/>
            <person name="Skarshewski A."/>
            <person name="Chaumeil P.A."/>
            <person name="Hugenholtz P."/>
        </authorList>
    </citation>
    <scope>NUCLEOTIDE SEQUENCE [LARGE SCALE GENOMIC DNA]</scope>
    <source>
        <strain evidence="9">UBA9360</strain>
    </source>
</reference>
<dbReference type="GO" id="GO:0010945">
    <property type="term" value="F:coenzyme A diphosphatase activity"/>
    <property type="evidence" value="ECO:0007669"/>
    <property type="project" value="InterPro"/>
</dbReference>
<evidence type="ECO:0000256" key="4">
    <source>
        <dbReference type="ARBA" id="ARBA00022723"/>
    </source>
</evidence>
<feature type="domain" description="Nudix hydrolase" evidence="8">
    <location>
        <begin position="31"/>
        <end position="164"/>
    </location>
</feature>
<dbReference type="InterPro" id="IPR015797">
    <property type="entry name" value="NUDIX_hydrolase-like_dom_sf"/>
</dbReference>
<protein>
    <submittedName>
        <fullName evidence="9">CoA pyrophosphatase</fullName>
    </submittedName>
</protein>
<comment type="similarity">
    <text evidence="3">Belongs to the Nudix hydrolase family. PCD1 subfamily.</text>
</comment>
<name>A0A348WQC0_9GAMM</name>
<gene>
    <name evidence="9" type="ORF">DCR58_08105</name>
</gene>
<evidence type="ECO:0000259" key="8">
    <source>
        <dbReference type="PROSITE" id="PS51462"/>
    </source>
</evidence>
<evidence type="ECO:0000313" key="9">
    <source>
        <dbReference type="EMBL" id="HAR56732.1"/>
    </source>
</evidence>
<dbReference type="NCBIfam" id="NF007980">
    <property type="entry name" value="PRK10707.1"/>
    <property type="match status" value="1"/>
</dbReference>
<evidence type="ECO:0000256" key="6">
    <source>
        <dbReference type="ARBA" id="ARBA00022842"/>
    </source>
</evidence>
<evidence type="ECO:0000313" key="10">
    <source>
        <dbReference type="Proteomes" id="UP000262878"/>
    </source>
</evidence>
<evidence type="ECO:0000256" key="5">
    <source>
        <dbReference type="ARBA" id="ARBA00022801"/>
    </source>
</evidence>
<keyword evidence="5" id="KW-0378">Hydrolase</keyword>
<evidence type="ECO:0000256" key="7">
    <source>
        <dbReference type="ARBA" id="ARBA00023211"/>
    </source>
</evidence>
<dbReference type="GO" id="GO:0000287">
    <property type="term" value="F:magnesium ion binding"/>
    <property type="evidence" value="ECO:0007669"/>
    <property type="project" value="InterPro"/>
</dbReference>
<organism evidence="9 10">
    <name type="scientific">Idiomarina baltica</name>
    <dbReference type="NCBI Taxonomy" id="190892"/>
    <lineage>
        <taxon>Bacteria</taxon>
        <taxon>Pseudomonadati</taxon>
        <taxon>Pseudomonadota</taxon>
        <taxon>Gammaproteobacteria</taxon>
        <taxon>Alteromonadales</taxon>
        <taxon>Idiomarinaceae</taxon>
        <taxon>Idiomarina</taxon>
    </lineage>
</organism>
<dbReference type="STRING" id="314276.OS145_10715"/>
<dbReference type="Pfam" id="PF00293">
    <property type="entry name" value="NUDIX"/>
    <property type="match status" value="1"/>
</dbReference>
<dbReference type="CDD" id="cd03426">
    <property type="entry name" value="NUDIX_CoAse_Nudt7"/>
    <property type="match status" value="1"/>
</dbReference>
<dbReference type="PANTHER" id="PTHR12992">
    <property type="entry name" value="NUDIX HYDROLASE"/>
    <property type="match status" value="1"/>
</dbReference>
<keyword evidence="4" id="KW-0479">Metal-binding</keyword>
<dbReference type="RefSeq" id="WP_272977367.1">
    <property type="nucleotide sequence ID" value="NZ_DBGH01000012.1"/>
</dbReference>
<proteinExistence type="inferred from homology"/>
<dbReference type="SUPFAM" id="SSF55811">
    <property type="entry name" value="Nudix"/>
    <property type="match status" value="1"/>
</dbReference>
<sequence>MIKTRAEFLRRFNLQPSPKIERRVDNVLKQKLRPAAVMIVLVERPHGLSLLLTQRAKTLRKHAGQISFPGGRFDQSDRNLLETALRETEEEIGLNRSDIEVIGRLQDYPVLSYYNIRPFIGFARIHHELKRQPSEVAEIFEVPLADILDPYNHYAYRIRKFIYDRIYFIPWQHRNIWGATAGILRELAEHLQPELKQQVSPLN</sequence>
<dbReference type="Proteomes" id="UP000262878">
    <property type="component" value="Unassembled WGS sequence"/>
</dbReference>
<comment type="cofactor">
    <cofactor evidence="1">
        <name>Mn(2+)</name>
        <dbReference type="ChEBI" id="CHEBI:29035"/>
    </cofactor>
</comment>
<dbReference type="InterPro" id="IPR000086">
    <property type="entry name" value="NUDIX_hydrolase_dom"/>
</dbReference>
<dbReference type="PROSITE" id="PS01293">
    <property type="entry name" value="NUDIX_COA"/>
    <property type="match status" value="1"/>
</dbReference>